<feature type="domain" description="Mur ligase central" evidence="10">
    <location>
        <begin position="126"/>
        <end position="306"/>
    </location>
</feature>
<dbReference type="Gene3D" id="3.90.190.20">
    <property type="entry name" value="Mur ligase, C-terminal domain"/>
    <property type="match status" value="1"/>
</dbReference>
<comment type="subcellular location">
    <subcellularLocation>
        <location evidence="1 7 8">Cytoplasm</location>
    </subcellularLocation>
</comment>
<evidence type="ECO:0000256" key="5">
    <source>
        <dbReference type="ARBA" id="ARBA00022741"/>
    </source>
</evidence>
<dbReference type="InterPro" id="IPR004101">
    <property type="entry name" value="Mur_ligase_C"/>
</dbReference>
<sequence>MGVGIICMDFLGKTVTLMGLGMYKTGSGVAAARFLAPRVKKLIITDTKSKKELTGQIKLLQKYENIVWRLGGHRESDFVKTDWVIRNPDVPSSSSFLALARKHHVPIDNDITLFLGFHGLEEAIGVTGTRGKTTTVHLIYEMLKRFDGAAFMAGNVGVSPLTQQAWFDPARPAVLELSSFLLHEFGTRKFSPHIAVFTNLYPDHLNKYASLKEYAADKEYIFAFQKEDDWLVANADDAHVCGAARRAPARVLWFSARLAVKAGAYVKNGWIVFCFGGKEERVIPLKEWQLRGQHNVYNLLGAVAAARVYGVPVELIRQAARDFKGVPYRLEYVRTVDGVRYYNDSAATSPEGAIAALRSFPSQKIVLISGGNSKGLDLAGLNKEIKKHVRVLIKMSGNVSADLPTGVDVRDLKEAVELAHSSARKGDVVLLSPGLTWLPTINEFKRGDEFKKLVSHL</sequence>
<dbReference type="GO" id="GO:0005737">
    <property type="term" value="C:cytoplasm"/>
    <property type="evidence" value="ECO:0007669"/>
    <property type="project" value="UniProtKB-SubCell"/>
</dbReference>
<comment type="similarity">
    <text evidence="7">Belongs to the MurCDEF family.</text>
</comment>
<feature type="binding site" evidence="7">
    <location>
        <begin position="128"/>
        <end position="134"/>
    </location>
    <ligand>
        <name>ATP</name>
        <dbReference type="ChEBI" id="CHEBI:30616"/>
    </ligand>
</feature>
<dbReference type="NCBIfam" id="TIGR01087">
    <property type="entry name" value="murD"/>
    <property type="match status" value="1"/>
</dbReference>
<evidence type="ECO:0000313" key="11">
    <source>
        <dbReference type="EMBL" id="KKU27227.1"/>
    </source>
</evidence>
<dbReference type="Gene3D" id="3.40.50.720">
    <property type="entry name" value="NAD(P)-binding Rossmann-like Domain"/>
    <property type="match status" value="1"/>
</dbReference>
<dbReference type="PANTHER" id="PTHR43692:SF1">
    <property type="entry name" value="UDP-N-ACETYLMURAMOYLALANINE--D-GLUTAMATE LIGASE"/>
    <property type="match status" value="1"/>
</dbReference>
<protein>
    <recommendedName>
        <fullName evidence="7 8">UDP-N-acetylmuramoylalanine--D-glutamate ligase</fullName>
        <ecNumber evidence="7 8">6.3.2.9</ecNumber>
    </recommendedName>
    <alternativeName>
        <fullName evidence="7">D-glutamic acid-adding enzyme</fullName>
    </alternativeName>
    <alternativeName>
        <fullName evidence="7">UDP-N-acetylmuramoyl-L-alanyl-D-glutamate synthetase</fullName>
    </alternativeName>
</protein>
<evidence type="ECO:0000256" key="6">
    <source>
        <dbReference type="ARBA" id="ARBA00022840"/>
    </source>
</evidence>
<dbReference type="GO" id="GO:0071555">
    <property type="term" value="P:cell wall organization"/>
    <property type="evidence" value="ECO:0007669"/>
    <property type="project" value="UniProtKB-KW"/>
</dbReference>
<keyword evidence="7 8" id="KW-0133">Cell shape</keyword>
<keyword evidence="7 8" id="KW-0961">Cell wall biogenesis/degradation</keyword>
<keyword evidence="7 8" id="KW-0132">Cell division</keyword>
<dbReference type="InterPro" id="IPR005762">
    <property type="entry name" value="MurD"/>
</dbReference>
<evidence type="ECO:0000256" key="3">
    <source>
        <dbReference type="ARBA" id="ARBA00022490"/>
    </source>
</evidence>
<dbReference type="Pfam" id="PF02875">
    <property type="entry name" value="Mur_ligase_C"/>
    <property type="match status" value="1"/>
</dbReference>
<dbReference type="InterPro" id="IPR036615">
    <property type="entry name" value="Mur_ligase_C_dom_sf"/>
</dbReference>
<organism evidence="11 12">
    <name type="scientific">Candidatus Magasanikbacteria bacterium GW2011_GWA2_46_17</name>
    <dbReference type="NCBI Taxonomy" id="1619042"/>
    <lineage>
        <taxon>Bacteria</taxon>
        <taxon>Candidatus Magasanikiibacteriota</taxon>
    </lineage>
</organism>
<reference evidence="11 12" key="1">
    <citation type="journal article" date="2015" name="Nature">
        <title>rRNA introns, odd ribosomes, and small enigmatic genomes across a large radiation of phyla.</title>
        <authorList>
            <person name="Brown C.T."/>
            <person name="Hug L.A."/>
            <person name="Thomas B.C."/>
            <person name="Sharon I."/>
            <person name="Castelle C.J."/>
            <person name="Singh A."/>
            <person name="Wilkins M.J."/>
            <person name="Williams K.H."/>
            <person name="Banfield J.F."/>
        </authorList>
    </citation>
    <scope>NUCLEOTIDE SEQUENCE [LARGE SCALE GENOMIC DNA]</scope>
</reference>
<evidence type="ECO:0000256" key="7">
    <source>
        <dbReference type="HAMAP-Rule" id="MF_00639"/>
    </source>
</evidence>
<dbReference type="GO" id="GO:0005524">
    <property type="term" value="F:ATP binding"/>
    <property type="evidence" value="ECO:0007669"/>
    <property type="project" value="UniProtKB-UniRule"/>
</dbReference>
<dbReference type="HAMAP" id="MF_00639">
    <property type="entry name" value="MurD"/>
    <property type="match status" value="1"/>
</dbReference>
<evidence type="ECO:0000256" key="4">
    <source>
        <dbReference type="ARBA" id="ARBA00022598"/>
    </source>
</evidence>
<keyword evidence="3 7" id="KW-0963">Cytoplasm</keyword>
<dbReference type="Pfam" id="PF08245">
    <property type="entry name" value="Mur_ligase_M"/>
    <property type="match status" value="1"/>
</dbReference>
<dbReference type="SUPFAM" id="SSF53623">
    <property type="entry name" value="MurD-like peptide ligases, catalytic domain"/>
    <property type="match status" value="1"/>
</dbReference>
<comment type="pathway">
    <text evidence="2 7 8">Cell wall biogenesis; peptidoglycan biosynthesis.</text>
</comment>
<keyword evidence="5 7" id="KW-0547">Nucleotide-binding</keyword>
<evidence type="ECO:0000313" key="12">
    <source>
        <dbReference type="Proteomes" id="UP000034175"/>
    </source>
</evidence>
<evidence type="ECO:0000259" key="9">
    <source>
        <dbReference type="Pfam" id="PF02875"/>
    </source>
</evidence>
<keyword evidence="7 8" id="KW-0131">Cell cycle</keyword>
<dbReference type="EMBL" id="LCMA01000002">
    <property type="protein sequence ID" value="KKU27227.1"/>
    <property type="molecule type" value="Genomic_DNA"/>
</dbReference>
<dbReference type="InterPro" id="IPR036565">
    <property type="entry name" value="Mur-like_cat_sf"/>
</dbReference>
<dbReference type="EC" id="6.3.2.9" evidence="7 8"/>
<keyword evidence="7 8" id="KW-0573">Peptidoglycan synthesis</keyword>
<keyword evidence="4 7" id="KW-0436">Ligase</keyword>
<evidence type="ECO:0000256" key="8">
    <source>
        <dbReference type="RuleBase" id="RU003664"/>
    </source>
</evidence>
<dbReference type="SUPFAM" id="SSF53244">
    <property type="entry name" value="MurD-like peptide ligases, peptide-binding domain"/>
    <property type="match status" value="1"/>
</dbReference>
<dbReference type="GO" id="GO:0008764">
    <property type="term" value="F:UDP-N-acetylmuramoylalanine-D-glutamate ligase activity"/>
    <property type="evidence" value="ECO:0007669"/>
    <property type="project" value="UniProtKB-UniRule"/>
</dbReference>
<dbReference type="InterPro" id="IPR013221">
    <property type="entry name" value="Mur_ligase_cen"/>
</dbReference>
<dbReference type="GO" id="GO:0009252">
    <property type="term" value="P:peptidoglycan biosynthetic process"/>
    <property type="evidence" value="ECO:0007669"/>
    <property type="project" value="UniProtKB-UniRule"/>
</dbReference>
<dbReference type="SUPFAM" id="SSF51984">
    <property type="entry name" value="MurCD N-terminal domain"/>
    <property type="match status" value="1"/>
</dbReference>
<gene>
    <name evidence="7" type="primary">murD</name>
    <name evidence="11" type="ORF">UX39_C0002G0006</name>
</gene>
<name>A0A0G1P3R3_9BACT</name>
<keyword evidence="6 7" id="KW-0067">ATP-binding</keyword>
<dbReference type="AlphaFoldDB" id="A0A0G1P3R3"/>
<dbReference type="Gene3D" id="3.40.1190.10">
    <property type="entry name" value="Mur-like, catalytic domain"/>
    <property type="match status" value="1"/>
</dbReference>
<comment type="catalytic activity">
    <reaction evidence="7 8">
        <text>UDP-N-acetyl-alpha-D-muramoyl-L-alanine + D-glutamate + ATP = UDP-N-acetyl-alpha-D-muramoyl-L-alanyl-D-glutamate + ADP + phosphate + H(+)</text>
        <dbReference type="Rhea" id="RHEA:16429"/>
        <dbReference type="ChEBI" id="CHEBI:15378"/>
        <dbReference type="ChEBI" id="CHEBI:29986"/>
        <dbReference type="ChEBI" id="CHEBI:30616"/>
        <dbReference type="ChEBI" id="CHEBI:43474"/>
        <dbReference type="ChEBI" id="CHEBI:83898"/>
        <dbReference type="ChEBI" id="CHEBI:83900"/>
        <dbReference type="ChEBI" id="CHEBI:456216"/>
        <dbReference type="EC" id="6.3.2.9"/>
    </reaction>
</comment>
<feature type="domain" description="Mur ligase C-terminal" evidence="9">
    <location>
        <begin position="329"/>
        <end position="433"/>
    </location>
</feature>
<proteinExistence type="inferred from homology"/>
<dbReference type="PANTHER" id="PTHR43692">
    <property type="entry name" value="UDP-N-ACETYLMURAMOYLALANINE--D-GLUTAMATE LIGASE"/>
    <property type="match status" value="1"/>
</dbReference>
<dbReference type="Proteomes" id="UP000034175">
    <property type="component" value="Unassembled WGS sequence"/>
</dbReference>
<comment type="caution">
    <text evidence="11">The sequence shown here is derived from an EMBL/GenBank/DDBJ whole genome shotgun (WGS) entry which is preliminary data.</text>
</comment>
<evidence type="ECO:0000259" key="10">
    <source>
        <dbReference type="Pfam" id="PF08245"/>
    </source>
</evidence>
<dbReference type="GO" id="GO:0008360">
    <property type="term" value="P:regulation of cell shape"/>
    <property type="evidence" value="ECO:0007669"/>
    <property type="project" value="UniProtKB-KW"/>
</dbReference>
<evidence type="ECO:0000256" key="2">
    <source>
        <dbReference type="ARBA" id="ARBA00004752"/>
    </source>
</evidence>
<evidence type="ECO:0000256" key="1">
    <source>
        <dbReference type="ARBA" id="ARBA00004496"/>
    </source>
</evidence>
<comment type="function">
    <text evidence="7 8">Cell wall formation. Catalyzes the addition of glutamate to the nucleotide precursor UDP-N-acetylmuramoyl-L-alanine (UMA).</text>
</comment>
<dbReference type="UniPathway" id="UPA00219"/>
<dbReference type="GO" id="GO:0051301">
    <property type="term" value="P:cell division"/>
    <property type="evidence" value="ECO:0007669"/>
    <property type="project" value="UniProtKB-KW"/>
</dbReference>
<accession>A0A0G1P3R3</accession>
<dbReference type="PATRIC" id="fig|1619042.3.peg.105"/>